<evidence type="ECO:0000256" key="1">
    <source>
        <dbReference type="SAM" id="MobiDB-lite"/>
    </source>
</evidence>
<feature type="transmembrane region" description="Helical" evidence="2">
    <location>
        <begin position="179"/>
        <end position="197"/>
    </location>
</feature>
<evidence type="ECO:0000313" key="3">
    <source>
        <dbReference type="EMBL" id="MFD1043107.1"/>
    </source>
</evidence>
<dbReference type="RefSeq" id="WP_162377162.1">
    <property type="nucleotide sequence ID" value="NZ_JBHTKN010000008.1"/>
</dbReference>
<protein>
    <submittedName>
        <fullName evidence="3">Type 4b pilus protein PilO2</fullName>
    </submittedName>
</protein>
<organism evidence="3 4">
    <name type="scientific">Pseudoxanthomonas kaohsiungensis</name>
    <dbReference type="NCBI Taxonomy" id="283923"/>
    <lineage>
        <taxon>Bacteria</taxon>
        <taxon>Pseudomonadati</taxon>
        <taxon>Pseudomonadota</taxon>
        <taxon>Gammaproteobacteria</taxon>
        <taxon>Lysobacterales</taxon>
        <taxon>Lysobacteraceae</taxon>
        <taxon>Pseudoxanthomonas</taxon>
    </lineage>
</organism>
<accession>A0ABW3LYM2</accession>
<proteinExistence type="predicted"/>
<dbReference type="Proteomes" id="UP001597033">
    <property type="component" value="Unassembled WGS sequence"/>
</dbReference>
<comment type="caution">
    <text evidence="3">The sequence shown here is derived from an EMBL/GenBank/DDBJ whole genome shotgun (WGS) entry which is preliminary data.</text>
</comment>
<dbReference type="InterPro" id="IPR009663">
    <property type="entry name" value="PAP_PilO"/>
</dbReference>
<dbReference type="Pfam" id="PF06864">
    <property type="entry name" value="PAP_PilO"/>
    <property type="match status" value="1"/>
</dbReference>
<keyword evidence="2" id="KW-0472">Membrane</keyword>
<keyword evidence="4" id="KW-1185">Reference proteome</keyword>
<reference evidence="4" key="1">
    <citation type="journal article" date="2019" name="Int. J. Syst. Evol. Microbiol.">
        <title>The Global Catalogue of Microorganisms (GCM) 10K type strain sequencing project: providing services to taxonomists for standard genome sequencing and annotation.</title>
        <authorList>
            <consortium name="The Broad Institute Genomics Platform"/>
            <consortium name="The Broad Institute Genome Sequencing Center for Infectious Disease"/>
            <person name="Wu L."/>
            <person name="Ma J."/>
        </authorList>
    </citation>
    <scope>NUCLEOTIDE SEQUENCE [LARGE SCALE GENOMIC DNA]</scope>
    <source>
        <strain evidence="4">CCUG 55854</strain>
    </source>
</reference>
<keyword evidence="2" id="KW-0812">Transmembrane</keyword>
<feature type="region of interest" description="Disordered" evidence="1">
    <location>
        <begin position="344"/>
        <end position="369"/>
    </location>
</feature>
<gene>
    <name evidence="3" type="primary">pilO2</name>
    <name evidence="3" type="ORF">ACFQ2N_12210</name>
</gene>
<feature type="compositionally biased region" description="Polar residues" evidence="1">
    <location>
        <begin position="344"/>
        <end position="353"/>
    </location>
</feature>
<keyword evidence="2" id="KW-1133">Transmembrane helix</keyword>
<name>A0ABW3LYM2_9GAMM</name>
<sequence length="424" mass="46353">MSGLTWVALTKPHNFMDEARRIGKQRNMDMVAIREVPVTAGAAAQAGFAPKSPNKKMRGMYSLAAALSGNPTLGQNFLAVFELSADRYAFVAVHNGVVMAGRDIVADRATVEVDFNDVFQLLSTESTEEKWTKTGVIVAPEDWDYPAKHMSLEELLPPKMDLRKYRLHPLTFGLTIREIALICLACVLLIGAALGYVHWERRKEQQRTAEATALRLAMEQQKAAQEVAVIAKPWESEPGPIALLAACQEYWARIPLSLGGWVFAKGTCNAKGAAATFERPEHGTTVNAFTEAAVGAGFSPPAMYDMGTSAVFAQALSLEAKAADQLQSTTLALQNFTNTMQQASEASGTQFQMSEVPWTPPAEKPDAPAPDWKTTTFQVKTLLSPNQLLAPVTEDGMRIREIAVELNHDDAQLTWNITGEIYGR</sequence>
<evidence type="ECO:0000313" key="4">
    <source>
        <dbReference type="Proteomes" id="UP001597033"/>
    </source>
</evidence>
<dbReference type="EMBL" id="JBHTKN010000008">
    <property type="protein sequence ID" value="MFD1043107.1"/>
    <property type="molecule type" value="Genomic_DNA"/>
</dbReference>
<evidence type="ECO:0000256" key="2">
    <source>
        <dbReference type="SAM" id="Phobius"/>
    </source>
</evidence>